<sequence length="489" mass="53952">MKKWEAAVLGIEAPSAAEADAFWCFSLLVGQFREVFDWGEVDQDDLHLYQTSYADMPHFGPNTGIALALRQCSTELRYYDETLWLHLCKHSLDPQTSNYTLRWMACLWAADVPVHVVWQLWDVLLTERFVSSQTHANASVDALVDICCAMFLVIRDQLLDIPSNLQINLQTSAKSSDVFLHTLQLLRAYPLSNSRPIISLALQVREHRLLRERNPTLMGTQRRDMRAESEMQTRNTNLQARLAATVSRSLATPPKRIMSGDAPQGPETPSTQAPAGIKAMGHETCMSYVSDSPGGQSASNLGETPSPGGSGSSRLDARLLWRKCTDAIQESDTAAHVSKASTNLAAKSLHWHSKLPKKPEPQKQNIRDPNVPDLPIPAVLDSPRDRQAYSPTIQPPSAPLYIHPASTDLGSRSMSSDEADTSSSLVLPSLENMSSATNLASTQDYLSMWLSSPDPQNSSNITRSSGRQRSRPSPPPKDDVFVAPTSTHM</sequence>
<dbReference type="InterPro" id="IPR000195">
    <property type="entry name" value="Rab-GAP-TBC_dom"/>
</dbReference>
<dbReference type="GO" id="GO:0005096">
    <property type="term" value="F:GTPase activator activity"/>
    <property type="evidence" value="ECO:0007669"/>
    <property type="project" value="TreeGrafter"/>
</dbReference>
<dbReference type="PANTHER" id="PTHR22957:SF27">
    <property type="entry name" value="TBC1 DOMAIN FAMILY MEMBER 13"/>
    <property type="match status" value="1"/>
</dbReference>
<dbReference type="AlphaFoldDB" id="A0AAF0EJ73"/>
<feature type="compositionally biased region" description="Polar residues" evidence="1">
    <location>
        <begin position="287"/>
        <end position="303"/>
    </location>
</feature>
<dbReference type="InterPro" id="IPR035969">
    <property type="entry name" value="Rab-GAP_TBC_sf"/>
</dbReference>
<protein>
    <recommendedName>
        <fullName evidence="2">Rab-GAP TBC domain-containing protein</fullName>
    </recommendedName>
</protein>
<dbReference type="PANTHER" id="PTHR22957">
    <property type="entry name" value="TBC1 DOMAIN FAMILY MEMBER GTPASE-ACTIVATING PROTEIN"/>
    <property type="match status" value="1"/>
</dbReference>
<evidence type="ECO:0000313" key="4">
    <source>
        <dbReference type="Proteomes" id="UP001213623"/>
    </source>
</evidence>
<dbReference type="GO" id="GO:0006886">
    <property type="term" value="P:intracellular protein transport"/>
    <property type="evidence" value="ECO:0007669"/>
    <property type="project" value="TreeGrafter"/>
</dbReference>
<dbReference type="Proteomes" id="UP001213623">
    <property type="component" value="Chromosome 1"/>
</dbReference>
<feature type="domain" description="Rab-GAP TBC" evidence="2">
    <location>
        <begin position="18"/>
        <end position="159"/>
    </location>
</feature>
<feature type="region of interest" description="Disordered" evidence="1">
    <location>
        <begin position="249"/>
        <end position="314"/>
    </location>
</feature>
<evidence type="ECO:0000259" key="2">
    <source>
        <dbReference type="Pfam" id="PF00566"/>
    </source>
</evidence>
<feature type="region of interest" description="Disordered" evidence="1">
    <location>
        <begin position="352"/>
        <end position="423"/>
    </location>
</feature>
<feature type="region of interest" description="Disordered" evidence="1">
    <location>
        <begin position="448"/>
        <end position="489"/>
    </location>
</feature>
<dbReference type="Gene3D" id="1.10.472.80">
    <property type="entry name" value="Ypt/Rab-GAP domain of gyp1p, domain 3"/>
    <property type="match status" value="1"/>
</dbReference>
<dbReference type="Pfam" id="PF00566">
    <property type="entry name" value="RabGAP-TBC"/>
    <property type="match status" value="1"/>
</dbReference>
<evidence type="ECO:0000256" key="1">
    <source>
        <dbReference type="SAM" id="MobiDB-lite"/>
    </source>
</evidence>
<dbReference type="SUPFAM" id="SSF47923">
    <property type="entry name" value="Ypt/Rab-GAP domain of gyp1p"/>
    <property type="match status" value="1"/>
</dbReference>
<gene>
    <name evidence="3" type="ORF">MNAN1_000687</name>
</gene>
<dbReference type="EMBL" id="CP119892">
    <property type="protein sequence ID" value="WFD25721.1"/>
    <property type="molecule type" value="Genomic_DNA"/>
</dbReference>
<evidence type="ECO:0000313" key="3">
    <source>
        <dbReference type="EMBL" id="WFD25721.1"/>
    </source>
</evidence>
<keyword evidence="4" id="KW-1185">Reference proteome</keyword>
<organism evidence="3 4">
    <name type="scientific">Malassezia nana</name>
    <dbReference type="NCBI Taxonomy" id="180528"/>
    <lineage>
        <taxon>Eukaryota</taxon>
        <taxon>Fungi</taxon>
        <taxon>Dikarya</taxon>
        <taxon>Basidiomycota</taxon>
        <taxon>Ustilaginomycotina</taxon>
        <taxon>Malasseziomycetes</taxon>
        <taxon>Malasseziales</taxon>
        <taxon>Malasseziaceae</taxon>
        <taxon>Malassezia</taxon>
    </lineage>
</organism>
<reference evidence="3" key="1">
    <citation type="submission" date="2023-03" db="EMBL/GenBank/DDBJ databases">
        <title>Mating type loci evolution in Malassezia.</title>
        <authorList>
            <person name="Coelho M.A."/>
        </authorList>
    </citation>
    <scope>NUCLEOTIDE SEQUENCE</scope>
    <source>
        <strain evidence="3">CBS 9557</strain>
    </source>
</reference>
<proteinExistence type="predicted"/>
<feature type="compositionally biased region" description="Polar residues" evidence="1">
    <location>
        <begin position="448"/>
        <end position="462"/>
    </location>
</feature>
<accession>A0AAF0EJ73</accession>
<feature type="compositionally biased region" description="Low complexity" evidence="1">
    <location>
        <begin position="411"/>
        <end position="423"/>
    </location>
</feature>
<name>A0AAF0EJ73_9BASI</name>